<organism evidence="2">
    <name type="scientific">Anguilla anguilla</name>
    <name type="common">European freshwater eel</name>
    <name type="synonym">Muraena anguilla</name>
    <dbReference type="NCBI Taxonomy" id="7936"/>
    <lineage>
        <taxon>Eukaryota</taxon>
        <taxon>Metazoa</taxon>
        <taxon>Chordata</taxon>
        <taxon>Craniata</taxon>
        <taxon>Vertebrata</taxon>
        <taxon>Euteleostomi</taxon>
        <taxon>Actinopterygii</taxon>
        <taxon>Neopterygii</taxon>
        <taxon>Teleostei</taxon>
        <taxon>Anguilliformes</taxon>
        <taxon>Anguillidae</taxon>
        <taxon>Anguilla</taxon>
    </lineage>
</organism>
<accession>A0A0E9R5E1</accession>
<protein>
    <submittedName>
        <fullName evidence="2">Uncharacterized protein</fullName>
    </submittedName>
</protein>
<evidence type="ECO:0000256" key="1">
    <source>
        <dbReference type="SAM" id="SignalP"/>
    </source>
</evidence>
<feature type="signal peptide" evidence="1">
    <location>
        <begin position="1"/>
        <end position="21"/>
    </location>
</feature>
<reference evidence="2" key="1">
    <citation type="submission" date="2014-11" db="EMBL/GenBank/DDBJ databases">
        <authorList>
            <person name="Amaro Gonzalez C."/>
        </authorList>
    </citation>
    <scope>NUCLEOTIDE SEQUENCE</scope>
</reference>
<dbReference type="AlphaFoldDB" id="A0A0E9R5E1"/>
<name>A0A0E9R5E1_ANGAN</name>
<reference evidence="2" key="2">
    <citation type="journal article" date="2015" name="Fish Shellfish Immunol.">
        <title>Early steps in the European eel (Anguilla anguilla)-Vibrio vulnificus interaction in the gills: Role of the RtxA13 toxin.</title>
        <authorList>
            <person name="Callol A."/>
            <person name="Pajuelo D."/>
            <person name="Ebbesson L."/>
            <person name="Teles M."/>
            <person name="MacKenzie S."/>
            <person name="Amaro C."/>
        </authorList>
    </citation>
    <scope>NUCLEOTIDE SEQUENCE</scope>
</reference>
<proteinExistence type="predicted"/>
<evidence type="ECO:0000313" key="2">
    <source>
        <dbReference type="EMBL" id="JAH23568.1"/>
    </source>
</evidence>
<sequence>MCTRHLKINCVCVCILVHIHSYLGCCKPYNRCHSQMC</sequence>
<keyword evidence="1" id="KW-0732">Signal</keyword>
<dbReference type="EMBL" id="GBXM01085009">
    <property type="protein sequence ID" value="JAH23568.1"/>
    <property type="molecule type" value="Transcribed_RNA"/>
</dbReference>
<feature type="chain" id="PRO_5002432223" evidence="1">
    <location>
        <begin position="22"/>
        <end position="37"/>
    </location>
</feature>